<organism evidence="3 4">
    <name type="scientific">Anaerostipes hadrus</name>
    <dbReference type="NCBI Taxonomy" id="649756"/>
    <lineage>
        <taxon>Bacteria</taxon>
        <taxon>Bacillati</taxon>
        <taxon>Bacillota</taxon>
        <taxon>Clostridia</taxon>
        <taxon>Lachnospirales</taxon>
        <taxon>Lachnospiraceae</taxon>
        <taxon>Anaerostipes</taxon>
    </lineage>
</organism>
<dbReference type="InterPro" id="IPR001387">
    <property type="entry name" value="Cro/C1-type_HTH"/>
</dbReference>
<dbReference type="GO" id="GO:0003677">
    <property type="term" value="F:DNA binding"/>
    <property type="evidence" value="ECO:0007669"/>
    <property type="project" value="UniProtKB-KW"/>
</dbReference>
<dbReference type="SMART" id="SM00530">
    <property type="entry name" value="HTH_XRE"/>
    <property type="match status" value="1"/>
</dbReference>
<dbReference type="EMBL" id="CZAU01000013">
    <property type="protein sequence ID" value="CUP48682.1"/>
    <property type="molecule type" value="Genomic_DNA"/>
</dbReference>
<evidence type="ECO:0000313" key="3">
    <source>
        <dbReference type="EMBL" id="CUP48682.1"/>
    </source>
</evidence>
<dbReference type="Pfam" id="PF01381">
    <property type="entry name" value="HTH_3"/>
    <property type="match status" value="1"/>
</dbReference>
<evidence type="ECO:0000256" key="1">
    <source>
        <dbReference type="ARBA" id="ARBA00023125"/>
    </source>
</evidence>
<dbReference type="SUPFAM" id="SSF47413">
    <property type="entry name" value="lambda repressor-like DNA-binding domains"/>
    <property type="match status" value="1"/>
</dbReference>
<accession>A0A174NIX8</accession>
<dbReference type="Gene3D" id="1.10.260.40">
    <property type="entry name" value="lambda repressor-like DNA-binding domains"/>
    <property type="match status" value="1"/>
</dbReference>
<dbReference type="AlphaFoldDB" id="A0A174NIX8"/>
<sequence length="117" mass="13311">MAIVKNNNPNSEFGQCLSELLKSSNVSQRELAHKIGITEAAISRYINSNRTPNGKIIGSIANALHVSTDYLIYGHDDNTADTDYWKIYHWIKKNAYQLSFEQKRELILLLLTEENGK</sequence>
<dbReference type="PANTHER" id="PTHR46558:SF11">
    <property type="entry name" value="HTH-TYPE TRANSCRIPTIONAL REGULATOR XRE"/>
    <property type="match status" value="1"/>
</dbReference>
<dbReference type="Proteomes" id="UP000095564">
    <property type="component" value="Unassembled WGS sequence"/>
</dbReference>
<dbReference type="OrthoDB" id="2002959at2"/>
<dbReference type="PROSITE" id="PS50943">
    <property type="entry name" value="HTH_CROC1"/>
    <property type="match status" value="1"/>
</dbReference>
<dbReference type="PANTHER" id="PTHR46558">
    <property type="entry name" value="TRACRIPTIONAL REGULATORY PROTEIN-RELATED-RELATED"/>
    <property type="match status" value="1"/>
</dbReference>
<dbReference type="RefSeq" id="WP_055159895.1">
    <property type="nucleotide sequence ID" value="NZ_CZAU01000013.1"/>
</dbReference>
<protein>
    <submittedName>
        <fullName evidence="3">Transcriptional repressor DicA</fullName>
    </submittedName>
</protein>
<feature type="domain" description="HTH cro/C1-type" evidence="2">
    <location>
        <begin position="17"/>
        <end position="71"/>
    </location>
</feature>
<evidence type="ECO:0000259" key="2">
    <source>
        <dbReference type="PROSITE" id="PS50943"/>
    </source>
</evidence>
<evidence type="ECO:0000313" key="4">
    <source>
        <dbReference type="Proteomes" id="UP000095564"/>
    </source>
</evidence>
<proteinExistence type="predicted"/>
<keyword evidence="1" id="KW-0238">DNA-binding</keyword>
<gene>
    <name evidence="3" type="ORF">ERS852520_01451</name>
</gene>
<dbReference type="InterPro" id="IPR010982">
    <property type="entry name" value="Lambda_DNA-bd_dom_sf"/>
</dbReference>
<reference evidence="3 4" key="1">
    <citation type="submission" date="2015-09" db="EMBL/GenBank/DDBJ databases">
        <authorList>
            <consortium name="Pathogen Informatics"/>
        </authorList>
    </citation>
    <scope>NUCLEOTIDE SEQUENCE [LARGE SCALE GENOMIC DNA]</scope>
    <source>
        <strain evidence="3 4">2789STDY5834908</strain>
    </source>
</reference>
<dbReference type="CDD" id="cd00093">
    <property type="entry name" value="HTH_XRE"/>
    <property type="match status" value="1"/>
</dbReference>
<name>A0A174NIX8_ANAHA</name>